<keyword evidence="4" id="KW-0238">DNA-binding</keyword>
<feature type="domain" description="RNA polymerase sigma factor 70 region 4 type 2" evidence="7">
    <location>
        <begin position="103"/>
        <end position="154"/>
    </location>
</feature>
<dbReference type="RefSeq" id="WP_277731324.1">
    <property type="nucleotide sequence ID" value="NZ_CP120733.1"/>
</dbReference>
<proteinExistence type="inferred from homology"/>
<protein>
    <submittedName>
        <fullName evidence="8">Sigma-70 family RNA polymerase sigma factor</fullName>
    </submittedName>
</protein>
<dbReference type="Proteomes" id="UP001222800">
    <property type="component" value="Chromosome"/>
</dbReference>
<dbReference type="PANTHER" id="PTHR43133">
    <property type="entry name" value="RNA POLYMERASE ECF-TYPE SIGMA FACTO"/>
    <property type="match status" value="1"/>
</dbReference>
<dbReference type="SUPFAM" id="SSF88946">
    <property type="entry name" value="Sigma2 domain of RNA polymerase sigma factors"/>
    <property type="match status" value="1"/>
</dbReference>
<evidence type="ECO:0000259" key="7">
    <source>
        <dbReference type="Pfam" id="PF08281"/>
    </source>
</evidence>
<evidence type="ECO:0000256" key="1">
    <source>
        <dbReference type="ARBA" id="ARBA00010641"/>
    </source>
</evidence>
<dbReference type="Pfam" id="PF04542">
    <property type="entry name" value="Sigma70_r2"/>
    <property type="match status" value="1"/>
</dbReference>
<feature type="domain" description="RNA polymerase sigma-70 region 2" evidence="6">
    <location>
        <begin position="11"/>
        <end position="72"/>
    </location>
</feature>
<name>A0ABY8E956_9FIRM</name>
<organism evidence="8 9">
    <name type="scientific">Tepidibacter hydrothermalis</name>
    <dbReference type="NCBI Taxonomy" id="3036126"/>
    <lineage>
        <taxon>Bacteria</taxon>
        <taxon>Bacillati</taxon>
        <taxon>Bacillota</taxon>
        <taxon>Clostridia</taxon>
        <taxon>Peptostreptococcales</taxon>
        <taxon>Peptostreptococcaceae</taxon>
        <taxon>Tepidibacter</taxon>
    </lineage>
</organism>
<dbReference type="EMBL" id="CP120733">
    <property type="protein sequence ID" value="WFD09399.1"/>
    <property type="molecule type" value="Genomic_DNA"/>
</dbReference>
<accession>A0ABY8E956</accession>
<evidence type="ECO:0000256" key="4">
    <source>
        <dbReference type="ARBA" id="ARBA00023125"/>
    </source>
</evidence>
<dbReference type="Gene3D" id="1.10.10.10">
    <property type="entry name" value="Winged helix-like DNA-binding domain superfamily/Winged helix DNA-binding domain"/>
    <property type="match status" value="1"/>
</dbReference>
<dbReference type="InterPro" id="IPR013325">
    <property type="entry name" value="RNA_pol_sigma_r2"/>
</dbReference>
<dbReference type="SUPFAM" id="SSF88659">
    <property type="entry name" value="Sigma3 and sigma4 domains of RNA polymerase sigma factors"/>
    <property type="match status" value="1"/>
</dbReference>
<evidence type="ECO:0000256" key="5">
    <source>
        <dbReference type="ARBA" id="ARBA00023163"/>
    </source>
</evidence>
<dbReference type="InterPro" id="IPR013324">
    <property type="entry name" value="RNA_pol_sigma_r3/r4-like"/>
</dbReference>
<evidence type="ECO:0000256" key="2">
    <source>
        <dbReference type="ARBA" id="ARBA00023015"/>
    </source>
</evidence>
<dbReference type="PANTHER" id="PTHR43133:SF8">
    <property type="entry name" value="RNA POLYMERASE SIGMA FACTOR HI_1459-RELATED"/>
    <property type="match status" value="1"/>
</dbReference>
<evidence type="ECO:0000256" key="3">
    <source>
        <dbReference type="ARBA" id="ARBA00023082"/>
    </source>
</evidence>
<sequence>MDLEYYFKEKMNLLYKYLLKIGANDQDAQDIVQETFYKAMLYMNGLDEKNISAWLFKVAINQYYTMVSKNKRYLKIQENMNSIFEEAKTYEIEEIMENKYLNEKIVRALDRINEKYKKLLLLKYNMNLSYDEIGLLLNTSTNNVKTYLYRGRKEFKKVWEEMKDE</sequence>
<evidence type="ECO:0000313" key="8">
    <source>
        <dbReference type="EMBL" id="WFD09399.1"/>
    </source>
</evidence>
<dbReference type="InterPro" id="IPR039425">
    <property type="entry name" value="RNA_pol_sigma-70-like"/>
</dbReference>
<evidence type="ECO:0000313" key="9">
    <source>
        <dbReference type="Proteomes" id="UP001222800"/>
    </source>
</evidence>
<dbReference type="Gene3D" id="1.10.1740.10">
    <property type="match status" value="1"/>
</dbReference>
<keyword evidence="3" id="KW-0731">Sigma factor</keyword>
<keyword evidence="5" id="KW-0804">Transcription</keyword>
<dbReference type="Pfam" id="PF08281">
    <property type="entry name" value="Sigma70_r4_2"/>
    <property type="match status" value="1"/>
</dbReference>
<dbReference type="InterPro" id="IPR036388">
    <property type="entry name" value="WH-like_DNA-bd_sf"/>
</dbReference>
<dbReference type="InterPro" id="IPR014284">
    <property type="entry name" value="RNA_pol_sigma-70_dom"/>
</dbReference>
<dbReference type="NCBIfam" id="TIGR02937">
    <property type="entry name" value="sigma70-ECF"/>
    <property type="match status" value="1"/>
</dbReference>
<keyword evidence="2" id="KW-0805">Transcription regulation</keyword>
<dbReference type="InterPro" id="IPR013249">
    <property type="entry name" value="RNA_pol_sigma70_r4_t2"/>
</dbReference>
<dbReference type="InterPro" id="IPR007627">
    <property type="entry name" value="RNA_pol_sigma70_r2"/>
</dbReference>
<evidence type="ECO:0000259" key="6">
    <source>
        <dbReference type="Pfam" id="PF04542"/>
    </source>
</evidence>
<reference evidence="8 9" key="1">
    <citation type="submission" date="2023-03" db="EMBL/GenBank/DDBJ databases">
        <title>Complete genome sequence of Tepidibacter sp. SWIR-1, isolated from a deep-sea hydrothermal vent.</title>
        <authorList>
            <person name="Li X."/>
        </authorList>
    </citation>
    <scope>NUCLEOTIDE SEQUENCE [LARGE SCALE GENOMIC DNA]</scope>
    <source>
        <strain evidence="8 9">SWIR-1</strain>
    </source>
</reference>
<keyword evidence="9" id="KW-1185">Reference proteome</keyword>
<comment type="similarity">
    <text evidence="1">Belongs to the sigma-70 factor family. ECF subfamily.</text>
</comment>
<gene>
    <name evidence="8" type="ORF">P4S50_13515</name>
</gene>